<keyword evidence="1" id="KW-0472">Membrane</keyword>
<dbReference type="Proteomes" id="UP000193689">
    <property type="component" value="Unassembled WGS sequence"/>
</dbReference>
<dbReference type="GeneID" id="63773386"/>
<keyword evidence="4" id="KW-1185">Reference proteome</keyword>
<proteinExistence type="predicted"/>
<dbReference type="InterPro" id="IPR046529">
    <property type="entry name" value="DUF6594"/>
</dbReference>
<reference evidence="3 4" key="1">
    <citation type="submission" date="2016-07" db="EMBL/GenBank/DDBJ databases">
        <title>Pervasive Adenine N6-methylation of Active Genes in Fungi.</title>
        <authorList>
            <consortium name="DOE Joint Genome Institute"/>
            <person name="Mondo S.J."/>
            <person name="Dannebaum R.O."/>
            <person name="Kuo R.C."/>
            <person name="Labutti K."/>
            <person name="Haridas S."/>
            <person name="Kuo A."/>
            <person name="Salamov A."/>
            <person name="Ahrendt S.R."/>
            <person name="Lipzen A."/>
            <person name="Sullivan W."/>
            <person name="Andreopoulos W.B."/>
            <person name="Clum A."/>
            <person name="Lindquist E."/>
            <person name="Daum C."/>
            <person name="Ramamoorthy G.K."/>
            <person name="Gryganskyi A."/>
            <person name="Culley D."/>
            <person name="Magnuson J.K."/>
            <person name="James T.Y."/>
            <person name="O'Malley M.A."/>
            <person name="Stajich J.E."/>
            <person name="Spatafora J.W."/>
            <person name="Visel A."/>
            <person name="Grigoriev I.V."/>
        </authorList>
    </citation>
    <scope>NUCLEOTIDE SEQUENCE [LARGE SCALE GENOMIC DNA]</scope>
    <source>
        <strain evidence="3 4">CBS 129021</strain>
    </source>
</reference>
<dbReference type="AlphaFoldDB" id="A0A1Y2EFX0"/>
<evidence type="ECO:0000313" key="4">
    <source>
        <dbReference type="Proteomes" id="UP000193689"/>
    </source>
</evidence>
<dbReference type="PANTHER" id="PTHR34502:SF4">
    <property type="entry name" value="DUF6594 DOMAIN-CONTAINING PROTEIN"/>
    <property type="match status" value="1"/>
</dbReference>
<feature type="transmembrane region" description="Helical" evidence="1">
    <location>
        <begin position="268"/>
        <end position="288"/>
    </location>
</feature>
<evidence type="ECO:0000259" key="2">
    <source>
        <dbReference type="Pfam" id="PF20237"/>
    </source>
</evidence>
<organism evidence="3 4">
    <name type="scientific">Pseudomassariella vexata</name>
    <dbReference type="NCBI Taxonomy" id="1141098"/>
    <lineage>
        <taxon>Eukaryota</taxon>
        <taxon>Fungi</taxon>
        <taxon>Dikarya</taxon>
        <taxon>Ascomycota</taxon>
        <taxon>Pezizomycotina</taxon>
        <taxon>Sordariomycetes</taxon>
        <taxon>Xylariomycetidae</taxon>
        <taxon>Amphisphaeriales</taxon>
        <taxon>Pseudomassariaceae</taxon>
        <taxon>Pseudomassariella</taxon>
    </lineage>
</organism>
<keyword evidence="1" id="KW-1133">Transmembrane helix</keyword>
<dbReference type="InParanoid" id="A0A1Y2EFX0"/>
<feature type="transmembrane region" description="Helical" evidence="1">
    <location>
        <begin position="209"/>
        <end position="228"/>
    </location>
</feature>
<dbReference type="PANTHER" id="PTHR34502">
    <property type="entry name" value="DUF6594 DOMAIN-CONTAINING PROTEIN-RELATED"/>
    <property type="match status" value="1"/>
</dbReference>
<dbReference type="EMBL" id="MCFJ01000002">
    <property type="protein sequence ID" value="ORY70317.1"/>
    <property type="molecule type" value="Genomic_DNA"/>
</dbReference>
<dbReference type="STRING" id="1141098.A0A1Y2EFX0"/>
<feature type="domain" description="DUF6594" evidence="2">
    <location>
        <begin position="19"/>
        <end position="280"/>
    </location>
</feature>
<protein>
    <recommendedName>
        <fullName evidence="2">DUF6594 domain-containing protein</fullName>
    </recommendedName>
</protein>
<dbReference type="OrthoDB" id="3533814at2759"/>
<gene>
    <name evidence="3" type="ORF">BCR38DRAFT_362064</name>
</gene>
<feature type="transmembrane region" description="Helical" evidence="1">
    <location>
        <begin position="240"/>
        <end position="261"/>
    </location>
</feature>
<name>A0A1Y2EFX0_9PEZI</name>
<keyword evidence="1" id="KW-0812">Transmembrane</keyword>
<dbReference type="Pfam" id="PF20237">
    <property type="entry name" value="DUF6594"/>
    <property type="match status" value="1"/>
</dbReference>
<evidence type="ECO:0000313" key="3">
    <source>
        <dbReference type="EMBL" id="ORY70317.1"/>
    </source>
</evidence>
<comment type="caution">
    <text evidence="3">The sequence shown here is derived from an EMBL/GenBank/DDBJ whole genome shotgun (WGS) entry which is preliminary data.</text>
</comment>
<evidence type="ECO:0000256" key="1">
    <source>
        <dbReference type="SAM" id="Phobius"/>
    </source>
</evidence>
<sequence length="293" mass="33104">MTLPLPQTHDIYLERQGGYTTAASWLARDSDNETLIFRKFDKLAIVNLLYMQSEILELEKRLDSMHLLTVNSYDLDLKDAASTWETLFHQSQGGKPAFRQDAKERMILIRELRERLKEYHEAILLQSQIAQLKHPEKRVLSAVKHFFEKPHPILGGKAKKFLNDRQDLVSLKTPVEADYLSSFLRRHWVSEKEVSRDGRSHFRRFHEKSISITVNIVTIIVALIFLIGPMTGLNFASNPVTRLVLIAVFTAMFAVSLGLITNARRAEVFGATAAYAAVLVVFVSNGGLSPAGG</sequence>
<dbReference type="RefSeq" id="XP_040720267.1">
    <property type="nucleotide sequence ID" value="XM_040857174.1"/>
</dbReference>
<accession>A0A1Y2EFX0</accession>